<reference evidence="1" key="1">
    <citation type="submission" date="2022-03" db="EMBL/GenBank/DDBJ databases">
        <title>ESBL-producing Moellerella wisconsensis and Escherichia marmotae isolated from wild game meat.</title>
        <authorList>
            <person name="Biggel M."/>
        </authorList>
    </citation>
    <scope>NUCLEOTIDE SEQUENCE</scope>
    <source>
        <strain evidence="1">W1</strain>
    </source>
</reference>
<keyword evidence="2" id="KW-1185">Reference proteome</keyword>
<evidence type="ECO:0000313" key="2">
    <source>
        <dbReference type="Proteomes" id="UP000829420"/>
    </source>
</evidence>
<gene>
    <name evidence="1" type="ORF">MNY70_18550</name>
</gene>
<evidence type="ECO:0000313" key="1">
    <source>
        <dbReference type="EMBL" id="UNH40965.1"/>
    </source>
</evidence>
<proteinExistence type="predicted"/>
<name>A0ACD3YD93_9GAMM</name>
<dbReference type="EMBL" id="CP093257">
    <property type="protein sequence ID" value="UNH40965.1"/>
    <property type="molecule type" value="Genomic_DNA"/>
</dbReference>
<geneLocation type="plasmid" evidence="1 2">
    <name>pW1-b</name>
</geneLocation>
<sequence>MRIHLSKFDGERLRFVGVVTRHGSKKKGYKDLTLPTLLLSPVETLSGEFVADHLWMNVTKHLQDARVGDTVEFDARVGMYEKGYKGKKNGINKPISKDYRLERPTKIVLRKKI</sequence>
<organism evidence="1 2">
    <name type="scientific">Moellerella wisconsensis</name>
    <dbReference type="NCBI Taxonomy" id="158849"/>
    <lineage>
        <taxon>Bacteria</taxon>
        <taxon>Pseudomonadati</taxon>
        <taxon>Pseudomonadota</taxon>
        <taxon>Gammaproteobacteria</taxon>
        <taxon>Enterobacterales</taxon>
        <taxon>Morganellaceae</taxon>
        <taxon>Moellerella</taxon>
    </lineage>
</organism>
<keyword evidence="1" id="KW-0614">Plasmid</keyword>
<protein>
    <submittedName>
        <fullName evidence="1">Uncharacterized protein</fullName>
    </submittedName>
</protein>
<dbReference type="Proteomes" id="UP000829420">
    <property type="component" value="Plasmid pW1-b"/>
</dbReference>
<accession>A0ACD3YD93</accession>